<evidence type="ECO:0000313" key="2">
    <source>
        <dbReference type="Proteomes" id="UP001244564"/>
    </source>
</evidence>
<proteinExistence type="predicted"/>
<reference evidence="1 2" key="1">
    <citation type="submission" date="2023-04" db="EMBL/GenBank/DDBJ databases">
        <title>Genomic of Lysinibacillus capsici TSBLM.</title>
        <authorList>
            <person name="Hu X.S."/>
            <person name="Yu C.H."/>
        </authorList>
    </citation>
    <scope>NUCLEOTIDE SEQUENCE [LARGE SCALE GENOMIC DNA]</scope>
    <source>
        <strain evidence="1 2">TSBLM</strain>
    </source>
</reference>
<dbReference type="Proteomes" id="UP001244564">
    <property type="component" value="Chromosome"/>
</dbReference>
<keyword evidence="2" id="KW-1185">Reference proteome</keyword>
<organism evidence="1 2">
    <name type="scientific">Lysinibacillus capsici</name>
    <dbReference type="NCBI Taxonomy" id="2115968"/>
    <lineage>
        <taxon>Bacteria</taxon>
        <taxon>Bacillati</taxon>
        <taxon>Bacillota</taxon>
        <taxon>Bacilli</taxon>
        <taxon>Bacillales</taxon>
        <taxon>Bacillaceae</taxon>
        <taxon>Lysinibacillus</taxon>
    </lineage>
</organism>
<sequence>MTSTEKNAMQILTESHPDEGPLYTLEVIYENVWKELIDVWYYEN</sequence>
<evidence type="ECO:0000313" key="1">
    <source>
        <dbReference type="EMBL" id="WGF38987.1"/>
    </source>
</evidence>
<gene>
    <name evidence="1" type="ORF">QBO96_01635</name>
</gene>
<dbReference type="RefSeq" id="WP_277620335.1">
    <property type="nucleotide sequence ID" value="NZ_CANLUV010000001.1"/>
</dbReference>
<protein>
    <submittedName>
        <fullName evidence="1">Uncharacterized protein</fullName>
    </submittedName>
</protein>
<name>A0ABY8KJ65_9BACI</name>
<dbReference type="EMBL" id="CP122283">
    <property type="protein sequence ID" value="WGF38987.1"/>
    <property type="molecule type" value="Genomic_DNA"/>
</dbReference>
<accession>A0ABY8KJ65</accession>